<feature type="signal peptide" evidence="1">
    <location>
        <begin position="1"/>
        <end position="22"/>
    </location>
</feature>
<keyword evidence="3" id="KW-1185">Reference proteome</keyword>
<dbReference type="PROSITE" id="PS51257">
    <property type="entry name" value="PROKAR_LIPOPROTEIN"/>
    <property type="match status" value="1"/>
</dbReference>
<dbReference type="Proteomes" id="UP000199041">
    <property type="component" value="Unassembled WGS sequence"/>
</dbReference>
<feature type="chain" id="PRO_5011541631" description="Adhesin" evidence="1">
    <location>
        <begin position="23"/>
        <end position="341"/>
    </location>
</feature>
<sequence>MRKLVFASICAGLAAFSLSCISVESNGVHFKGQSEEISLMTKSFNAGSIGNVKAITSGGNISIDGDAVGQATIEVLGRGNNGKNYSKEEIMEILKNDYEFSVDKEGNTLTAIARRTKSGSWNKSVSISYIIHVSHEVATDLKTSGGNIRLSALKGDQNFSTSGGNIRFDGLSGQVTGRTSGGNIEATQSGGDIQATTSGGNIKMEDLKGNIEMRTSGGNISGNSINGNLSVSTSGGNISLADIAATLKGNTSGGMIKADFSSFQNNASLSTSGGNISLSIPANTKMNFDIKGSHVSMAQVNGLQVQINKQKDHATGQLNGGGPSLDARTSGGTVKIDFGAN</sequence>
<evidence type="ECO:0000313" key="3">
    <source>
        <dbReference type="Proteomes" id="UP000199041"/>
    </source>
</evidence>
<accession>A0A1H4BR69</accession>
<dbReference type="EMBL" id="FNQY01000023">
    <property type="protein sequence ID" value="SEA50342.1"/>
    <property type="molecule type" value="Genomic_DNA"/>
</dbReference>
<name>A0A1H4BR69_9BACT</name>
<evidence type="ECO:0000256" key="1">
    <source>
        <dbReference type="SAM" id="SignalP"/>
    </source>
</evidence>
<dbReference type="RefSeq" id="WP_091400380.1">
    <property type="nucleotide sequence ID" value="NZ_FNQY01000023.1"/>
</dbReference>
<dbReference type="AlphaFoldDB" id="A0A1H4BR69"/>
<evidence type="ECO:0008006" key="4">
    <source>
        <dbReference type="Google" id="ProtNLM"/>
    </source>
</evidence>
<dbReference type="STRING" id="551991.SAMN05192529_12347"/>
<proteinExistence type="predicted"/>
<protein>
    <recommendedName>
        <fullName evidence="4">Adhesin</fullName>
    </recommendedName>
</protein>
<dbReference type="OrthoDB" id="1523429at2"/>
<dbReference type="PANTHER" id="PTHR34094">
    <property type="match status" value="1"/>
</dbReference>
<reference evidence="2 3" key="1">
    <citation type="submission" date="2016-10" db="EMBL/GenBank/DDBJ databases">
        <authorList>
            <person name="de Groot N.N."/>
        </authorList>
    </citation>
    <scope>NUCLEOTIDE SEQUENCE [LARGE SCALE GENOMIC DNA]</scope>
    <source>
        <strain evidence="2 3">Vu-144</strain>
    </source>
</reference>
<dbReference type="PANTHER" id="PTHR34094:SF1">
    <property type="entry name" value="PROTEIN FAM185A"/>
    <property type="match status" value="1"/>
</dbReference>
<evidence type="ECO:0000313" key="2">
    <source>
        <dbReference type="EMBL" id="SEA50342.1"/>
    </source>
</evidence>
<organism evidence="2 3">
    <name type="scientific">Arachidicoccus rhizosphaerae</name>
    <dbReference type="NCBI Taxonomy" id="551991"/>
    <lineage>
        <taxon>Bacteria</taxon>
        <taxon>Pseudomonadati</taxon>
        <taxon>Bacteroidota</taxon>
        <taxon>Chitinophagia</taxon>
        <taxon>Chitinophagales</taxon>
        <taxon>Chitinophagaceae</taxon>
        <taxon>Arachidicoccus</taxon>
    </lineage>
</organism>
<gene>
    <name evidence="2" type="ORF">SAMN05192529_12347</name>
</gene>
<keyword evidence="1" id="KW-0732">Signal</keyword>